<evidence type="ECO:0000256" key="6">
    <source>
        <dbReference type="ARBA" id="ARBA00022679"/>
    </source>
</evidence>
<comment type="function">
    <text evidence="16">Poorly processive, error-prone DNA polymerase involved in untargeted mutagenesis. Copies undamaged DNA at stalled replication forks, which arise in vivo from mismatched or misaligned primer ends. These misaligned primers can be extended by PolIV. Exhibits no 3'-5' exonuclease (proofreading) activity. May be involved in translesional synthesis, in conjunction with the beta clamp from PolIII.</text>
</comment>
<dbReference type="GO" id="GO:0003887">
    <property type="term" value="F:DNA-directed DNA polymerase activity"/>
    <property type="evidence" value="ECO:0007669"/>
    <property type="project" value="UniProtKB-UniRule"/>
</dbReference>
<dbReference type="NCBIfam" id="NF010731">
    <property type="entry name" value="PRK14133.1"/>
    <property type="match status" value="1"/>
</dbReference>
<keyword evidence="7 16" id="KW-0548">Nucleotidyltransferase</keyword>
<dbReference type="GO" id="GO:0042276">
    <property type="term" value="P:error-prone translesion synthesis"/>
    <property type="evidence" value="ECO:0007669"/>
    <property type="project" value="TreeGrafter"/>
</dbReference>
<evidence type="ECO:0000256" key="9">
    <source>
        <dbReference type="ARBA" id="ARBA00022723"/>
    </source>
</evidence>
<dbReference type="InterPro" id="IPR043128">
    <property type="entry name" value="Rev_trsase/Diguanyl_cyclase"/>
</dbReference>
<dbReference type="EC" id="2.7.7.7" evidence="16"/>
<keyword evidence="19" id="KW-1185">Reference proteome</keyword>
<dbReference type="CDD" id="cd03586">
    <property type="entry name" value="PolY_Pol_IV_kappa"/>
    <property type="match status" value="1"/>
</dbReference>
<dbReference type="Pfam" id="PF00817">
    <property type="entry name" value="IMS"/>
    <property type="match status" value="1"/>
</dbReference>
<keyword evidence="11 16" id="KW-0460">Magnesium</keyword>
<dbReference type="GO" id="GO:0005829">
    <property type="term" value="C:cytosol"/>
    <property type="evidence" value="ECO:0007669"/>
    <property type="project" value="TreeGrafter"/>
</dbReference>
<dbReference type="GO" id="GO:0003684">
    <property type="term" value="F:damaged DNA binding"/>
    <property type="evidence" value="ECO:0007669"/>
    <property type="project" value="InterPro"/>
</dbReference>
<organism evidence="18 19">
    <name type="scientific">Acetobacteroides hydrogenigenes</name>
    <dbReference type="NCBI Taxonomy" id="979970"/>
    <lineage>
        <taxon>Bacteria</taxon>
        <taxon>Pseudomonadati</taxon>
        <taxon>Bacteroidota</taxon>
        <taxon>Bacteroidia</taxon>
        <taxon>Bacteroidales</taxon>
        <taxon>Rikenellaceae</taxon>
        <taxon>Acetobacteroides</taxon>
    </lineage>
</organism>
<evidence type="ECO:0000259" key="17">
    <source>
        <dbReference type="PROSITE" id="PS50173"/>
    </source>
</evidence>
<dbReference type="PROSITE" id="PS50173">
    <property type="entry name" value="UMUC"/>
    <property type="match status" value="1"/>
</dbReference>
<dbReference type="AlphaFoldDB" id="A0A4R2EUL5"/>
<evidence type="ECO:0000256" key="2">
    <source>
        <dbReference type="ARBA" id="ARBA00010945"/>
    </source>
</evidence>
<evidence type="ECO:0000256" key="12">
    <source>
        <dbReference type="ARBA" id="ARBA00022932"/>
    </source>
</evidence>
<accession>A0A4R2EUL5</accession>
<keyword evidence="8 16" id="KW-0235">DNA replication</keyword>
<dbReference type="InterPro" id="IPR043502">
    <property type="entry name" value="DNA/RNA_pol_sf"/>
</dbReference>
<evidence type="ECO:0000256" key="11">
    <source>
        <dbReference type="ARBA" id="ARBA00022842"/>
    </source>
</evidence>
<dbReference type="InterPro" id="IPR022880">
    <property type="entry name" value="DNApol_IV"/>
</dbReference>
<dbReference type="SUPFAM" id="SSF56672">
    <property type="entry name" value="DNA/RNA polymerases"/>
    <property type="match status" value="1"/>
</dbReference>
<comment type="caution">
    <text evidence="18">The sequence shown here is derived from an EMBL/GenBank/DDBJ whole genome shotgun (WGS) entry which is preliminary data.</text>
</comment>
<evidence type="ECO:0000256" key="16">
    <source>
        <dbReference type="HAMAP-Rule" id="MF_01113"/>
    </source>
</evidence>
<dbReference type="SUPFAM" id="SSF100879">
    <property type="entry name" value="Lesion bypass DNA polymerase (Y-family), little finger domain"/>
    <property type="match status" value="1"/>
</dbReference>
<dbReference type="InterPro" id="IPR001126">
    <property type="entry name" value="UmuC"/>
</dbReference>
<evidence type="ECO:0000256" key="8">
    <source>
        <dbReference type="ARBA" id="ARBA00022705"/>
    </source>
</evidence>
<dbReference type="NCBIfam" id="NF002677">
    <property type="entry name" value="PRK02406.1"/>
    <property type="match status" value="1"/>
</dbReference>
<protein>
    <recommendedName>
        <fullName evidence="16">DNA polymerase IV</fullName>
        <shortName evidence="16">Pol IV</shortName>
        <ecNumber evidence="16">2.7.7.7</ecNumber>
    </recommendedName>
</protein>
<dbReference type="Gene3D" id="3.40.1170.60">
    <property type="match status" value="1"/>
</dbReference>
<dbReference type="Proteomes" id="UP000294830">
    <property type="component" value="Unassembled WGS sequence"/>
</dbReference>
<comment type="catalytic activity">
    <reaction evidence="15 16">
        <text>DNA(n) + a 2'-deoxyribonucleoside 5'-triphosphate = DNA(n+1) + diphosphate</text>
        <dbReference type="Rhea" id="RHEA:22508"/>
        <dbReference type="Rhea" id="RHEA-COMP:17339"/>
        <dbReference type="Rhea" id="RHEA-COMP:17340"/>
        <dbReference type="ChEBI" id="CHEBI:33019"/>
        <dbReference type="ChEBI" id="CHEBI:61560"/>
        <dbReference type="ChEBI" id="CHEBI:173112"/>
        <dbReference type="EC" id="2.7.7.7"/>
    </reaction>
</comment>
<comment type="subunit">
    <text evidence="3 16">Monomer.</text>
</comment>
<evidence type="ECO:0000313" key="18">
    <source>
        <dbReference type="EMBL" id="TCN70494.1"/>
    </source>
</evidence>
<dbReference type="Gene3D" id="3.30.70.270">
    <property type="match status" value="1"/>
</dbReference>
<keyword evidence="4 16" id="KW-0515">Mutator protein</keyword>
<dbReference type="GO" id="GO:0000287">
    <property type="term" value="F:magnesium ion binding"/>
    <property type="evidence" value="ECO:0007669"/>
    <property type="project" value="UniProtKB-UniRule"/>
</dbReference>
<dbReference type="Pfam" id="PF11798">
    <property type="entry name" value="IMS_HHH"/>
    <property type="match status" value="1"/>
</dbReference>
<keyword evidence="10 16" id="KW-0227">DNA damage</keyword>
<keyword evidence="6 16" id="KW-0808">Transferase</keyword>
<feature type="domain" description="UmuC" evidence="17">
    <location>
        <begin position="7"/>
        <end position="187"/>
    </location>
</feature>
<evidence type="ECO:0000256" key="1">
    <source>
        <dbReference type="ARBA" id="ARBA00004496"/>
    </source>
</evidence>
<evidence type="ECO:0000256" key="5">
    <source>
        <dbReference type="ARBA" id="ARBA00022490"/>
    </source>
</evidence>
<keyword evidence="9 16" id="KW-0479">Metal-binding</keyword>
<feature type="active site" evidence="16">
    <location>
        <position position="106"/>
    </location>
</feature>
<dbReference type="Pfam" id="PF11799">
    <property type="entry name" value="IMS_C"/>
    <property type="match status" value="1"/>
</dbReference>
<evidence type="ECO:0000256" key="14">
    <source>
        <dbReference type="ARBA" id="ARBA00023204"/>
    </source>
</evidence>
<keyword evidence="13 16" id="KW-0238">DNA-binding</keyword>
<evidence type="ECO:0000256" key="4">
    <source>
        <dbReference type="ARBA" id="ARBA00022457"/>
    </source>
</evidence>
<sequence>MTTQRKIIHIDMDAFFASIEQRDNPELQGKAIAVGSSSERGVVATCSYEARKFGVHSAMSSVVAKRLCPDLIFVRPHFDVYEAVSHQIMSIFREFTDKIEPLSIDEAFLDVTENLVQQTSATEIAKLIKKRILDETGLTASAGVSFNKFLAKIASDMQKPNGITVVRPEEAEAFVEKLPIEKFYGIGKVTAEKMHRYGIHTGKDLKLRELHELTRLFGKSGLFFYSMARAIDEREVKSSHIRKSVGAEITFEKDLTTKFERIAELYKIEQEVFERVKEANFKGKTITLKVKFHNFEQITRSKTINGWFTSFDTIHKYAKELLLQTYLDDTKVRLLGLSISNAEEEGKDGIQLTLKF</sequence>
<keyword evidence="5 16" id="KW-0963">Cytoplasm</keyword>
<dbReference type="GO" id="GO:0009432">
    <property type="term" value="P:SOS response"/>
    <property type="evidence" value="ECO:0007669"/>
    <property type="project" value="TreeGrafter"/>
</dbReference>
<dbReference type="OrthoDB" id="9808813at2"/>
<dbReference type="InterPro" id="IPR036775">
    <property type="entry name" value="DNA_pol_Y-fam_lit_finger_sf"/>
</dbReference>
<dbReference type="GO" id="GO:0006281">
    <property type="term" value="P:DNA repair"/>
    <property type="evidence" value="ECO:0007669"/>
    <property type="project" value="UniProtKB-UniRule"/>
</dbReference>
<dbReference type="InterPro" id="IPR050116">
    <property type="entry name" value="DNA_polymerase-Y"/>
</dbReference>
<evidence type="ECO:0000256" key="13">
    <source>
        <dbReference type="ARBA" id="ARBA00023125"/>
    </source>
</evidence>
<dbReference type="Gene3D" id="1.10.150.20">
    <property type="entry name" value="5' to 3' exonuclease, C-terminal subdomain"/>
    <property type="match status" value="1"/>
</dbReference>
<keyword evidence="14 16" id="KW-0234">DNA repair</keyword>
<dbReference type="EMBL" id="SLWB01000003">
    <property type="protein sequence ID" value="TCN70494.1"/>
    <property type="molecule type" value="Genomic_DNA"/>
</dbReference>
<comment type="similarity">
    <text evidence="2 16">Belongs to the DNA polymerase type-Y family.</text>
</comment>
<dbReference type="PANTHER" id="PTHR11076">
    <property type="entry name" value="DNA REPAIR POLYMERASE UMUC / TRANSFERASE FAMILY MEMBER"/>
    <property type="match status" value="1"/>
</dbReference>
<keyword evidence="12 16" id="KW-0239">DNA-directed DNA polymerase</keyword>
<evidence type="ECO:0000256" key="7">
    <source>
        <dbReference type="ARBA" id="ARBA00022695"/>
    </source>
</evidence>
<dbReference type="HAMAP" id="MF_01113">
    <property type="entry name" value="DNApol_IV"/>
    <property type="match status" value="1"/>
</dbReference>
<dbReference type="GO" id="GO:0006261">
    <property type="term" value="P:DNA-templated DNA replication"/>
    <property type="evidence" value="ECO:0007669"/>
    <property type="project" value="UniProtKB-UniRule"/>
</dbReference>
<gene>
    <name evidence="16" type="primary">dinB</name>
    <name evidence="18" type="ORF">CLV25_1038</name>
</gene>
<proteinExistence type="inferred from homology"/>
<dbReference type="FunFam" id="3.30.1490.100:FF:000004">
    <property type="entry name" value="DNA polymerase IV"/>
    <property type="match status" value="1"/>
</dbReference>
<reference evidence="18 19" key="1">
    <citation type="submission" date="2019-03" db="EMBL/GenBank/DDBJ databases">
        <title>Genomic Encyclopedia of Archaeal and Bacterial Type Strains, Phase II (KMG-II): from individual species to whole genera.</title>
        <authorList>
            <person name="Goeker M."/>
        </authorList>
    </citation>
    <scope>NUCLEOTIDE SEQUENCE [LARGE SCALE GENOMIC DNA]</scope>
    <source>
        <strain evidence="18 19">RL-C</strain>
    </source>
</reference>
<dbReference type="Gene3D" id="3.30.1490.100">
    <property type="entry name" value="DNA polymerase, Y-family, little finger domain"/>
    <property type="match status" value="1"/>
</dbReference>
<dbReference type="RefSeq" id="WP_131838369.1">
    <property type="nucleotide sequence ID" value="NZ_SLWB01000003.1"/>
</dbReference>
<evidence type="ECO:0000256" key="10">
    <source>
        <dbReference type="ARBA" id="ARBA00022763"/>
    </source>
</evidence>
<evidence type="ECO:0000256" key="3">
    <source>
        <dbReference type="ARBA" id="ARBA00011245"/>
    </source>
</evidence>
<comment type="cofactor">
    <cofactor evidence="16">
        <name>Mg(2+)</name>
        <dbReference type="ChEBI" id="CHEBI:18420"/>
    </cofactor>
    <text evidence="16">Binds 2 magnesium ions per subunit.</text>
</comment>
<feature type="binding site" evidence="16">
    <location>
        <position position="105"/>
    </location>
    <ligand>
        <name>Mg(2+)</name>
        <dbReference type="ChEBI" id="CHEBI:18420"/>
    </ligand>
</feature>
<feature type="site" description="Substrate discrimination" evidence="16">
    <location>
        <position position="16"/>
    </location>
</feature>
<dbReference type="InterPro" id="IPR017961">
    <property type="entry name" value="DNA_pol_Y-fam_little_finger"/>
</dbReference>
<dbReference type="InterPro" id="IPR024728">
    <property type="entry name" value="PolY_HhH_motif"/>
</dbReference>
<dbReference type="FunFam" id="3.40.1170.60:FF:000001">
    <property type="entry name" value="DNA polymerase IV"/>
    <property type="match status" value="1"/>
</dbReference>
<name>A0A4R2EUL5_9BACT</name>
<evidence type="ECO:0000256" key="15">
    <source>
        <dbReference type="ARBA" id="ARBA00049244"/>
    </source>
</evidence>
<comment type="subcellular location">
    <subcellularLocation>
        <location evidence="1 16">Cytoplasm</location>
    </subcellularLocation>
</comment>
<dbReference type="FunFam" id="1.10.150.20:FF:000019">
    <property type="entry name" value="DNA polymerase IV"/>
    <property type="match status" value="1"/>
</dbReference>
<dbReference type="PANTHER" id="PTHR11076:SF33">
    <property type="entry name" value="DNA POLYMERASE KAPPA"/>
    <property type="match status" value="1"/>
</dbReference>
<feature type="binding site" evidence="16">
    <location>
        <position position="11"/>
    </location>
    <ligand>
        <name>Mg(2+)</name>
        <dbReference type="ChEBI" id="CHEBI:18420"/>
    </ligand>
</feature>
<evidence type="ECO:0000313" key="19">
    <source>
        <dbReference type="Proteomes" id="UP000294830"/>
    </source>
</evidence>